<dbReference type="InterPro" id="IPR032374">
    <property type="entry name" value="SGTA_dimer"/>
</dbReference>
<dbReference type="SMART" id="SM00028">
    <property type="entry name" value="TPR"/>
    <property type="match status" value="3"/>
</dbReference>
<dbReference type="Pfam" id="PF16546">
    <property type="entry name" value="SGTA_dimer"/>
    <property type="match status" value="1"/>
</dbReference>
<dbReference type="GO" id="GO:0016020">
    <property type="term" value="C:membrane"/>
    <property type="evidence" value="ECO:0007669"/>
    <property type="project" value="TreeGrafter"/>
</dbReference>
<feature type="region of interest" description="Disordered" evidence="4">
    <location>
        <begin position="269"/>
        <end position="349"/>
    </location>
</feature>
<dbReference type="InterPro" id="IPR047150">
    <property type="entry name" value="SGT"/>
</dbReference>
<dbReference type="GO" id="GO:0060090">
    <property type="term" value="F:molecular adaptor activity"/>
    <property type="evidence" value="ECO:0007669"/>
    <property type="project" value="TreeGrafter"/>
</dbReference>
<feature type="compositionally biased region" description="Pro residues" evidence="4">
    <location>
        <begin position="278"/>
        <end position="290"/>
    </location>
</feature>
<proteinExistence type="inferred from homology"/>
<dbReference type="SUPFAM" id="SSF48452">
    <property type="entry name" value="TPR-like"/>
    <property type="match status" value="1"/>
</dbReference>
<dbReference type="PROSITE" id="PS50293">
    <property type="entry name" value="TPR_REGION"/>
    <property type="match status" value="1"/>
</dbReference>
<evidence type="ECO:0000256" key="4">
    <source>
        <dbReference type="SAM" id="MobiDB-lite"/>
    </source>
</evidence>
<dbReference type="InterPro" id="IPR011990">
    <property type="entry name" value="TPR-like_helical_dom_sf"/>
</dbReference>
<dbReference type="GO" id="GO:0006620">
    <property type="term" value="P:post-translational protein targeting to endoplasmic reticulum membrane"/>
    <property type="evidence" value="ECO:0007669"/>
    <property type="project" value="TreeGrafter"/>
</dbReference>
<dbReference type="OrthoDB" id="2335338at2759"/>
<dbReference type="Gene3D" id="1.25.40.10">
    <property type="entry name" value="Tetratricopeptide repeat domain"/>
    <property type="match status" value="1"/>
</dbReference>
<evidence type="ECO:0000259" key="5">
    <source>
        <dbReference type="Pfam" id="PF16546"/>
    </source>
</evidence>
<accession>A0A6A4KAF7</accession>
<dbReference type="Proteomes" id="UP000466442">
    <property type="component" value="Linkage Group LG1"/>
</dbReference>
<evidence type="ECO:0000313" key="6">
    <source>
        <dbReference type="EMBL" id="KAF6216413.1"/>
    </source>
</evidence>
<dbReference type="AlphaFoldDB" id="A0A6A4KAF7"/>
<dbReference type="PANTHER" id="PTHR45831">
    <property type="entry name" value="LD24721P"/>
    <property type="match status" value="1"/>
</dbReference>
<keyword evidence="7" id="KW-1185">Reference proteome</keyword>
<comment type="caution">
    <text evidence="6">The sequence shown here is derived from an EMBL/GenBank/DDBJ whole genome shotgun (WGS) entry which is preliminary data.</text>
</comment>
<keyword evidence="2" id="KW-0677">Repeat</keyword>
<evidence type="ECO:0000313" key="7">
    <source>
        <dbReference type="Proteomes" id="UP000466442"/>
    </source>
</evidence>
<dbReference type="Gene3D" id="1.20.5.420">
    <property type="entry name" value="Immunoglobulin FC, subunit C"/>
    <property type="match status" value="1"/>
</dbReference>
<sequence length="349" mass="38367">MEQGEDKKRLMISILHHLRGELRSGNLDSEQTEGLEVAIQCLESIYGVHDGLLVEPPLLEIYKSFLITSIMNKPDASQEDKANAEKLKTDGNTAMNNGLFNEAIDLYTKAINYDPKNAVYYCNRAAAHSKLRNHQQAIVDCKVAIEIDPSYSKAYGRLGLAYCGLDDYSNALTNYKRAYDLEPSNEGYKKNYDLAKMKVKENKDTVSEDGSSLGNPGAARSGGVPPTAPPNPMDFSGLFSNPQLLNIASHMLLDPQLQNMMASFMNEGAQANAQSNNSPPPPPPEAPAPGAPQGGFGDLLMMGHRLAQRMHQENPQFIEELRSTLSTAERNMNPPEDQQGPPPPHDKKQ</sequence>
<gene>
    <name evidence="6" type="ORF">GE061_000755</name>
</gene>
<keyword evidence="3" id="KW-0802">TPR repeat</keyword>
<evidence type="ECO:0000256" key="1">
    <source>
        <dbReference type="ARBA" id="ARBA00008175"/>
    </source>
</evidence>
<feature type="region of interest" description="Disordered" evidence="4">
    <location>
        <begin position="202"/>
        <end position="235"/>
    </location>
</feature>
<comment type="similarity">
    <text evidence="1">Belongs to the SGT family.</text>
</comment>
<dbReference type="GO" id="GO:0072380">
    <property type="term" value="C:TRC complex"/>
    <property type="evidence" value="ECO:0007669"/>
    <property type="project" value="TreeGrafter"/>
</dbReference>
<organism evidence="6 7">
    <name type="scientific">Apolygus lucorum</name>
    <name type="common">Small green plant bug</name>
    <name type="synonym">Lygocoris lucorum</name>
    <dbReference type="NCBI Taxonomy" id="248454"/>
    <lineage>
        <taxon>Eukaryota</taxon>
        <taxon>Metazoa</taxon>
        <taxon>Ecdysozoa</taxon>
        <taxon>Arthropoda</taxon>
        <taxon>Hexapoda</taxon>
        <taxon>Insecta</taxon>
        <taxon>Pterygota</taxon>
        <taxon>Neoptera</taxon>
        <taxon>Paraneoptera</taxon>
        <taxon>Hemiptera</taxon>
        <taxon>Heteroptera</taxon>
        <taxon>Panheteroptera</taxon>
        <taxon>Cimicomorpha</taxon>
        <taxon>Miridae</taxon>
        <taxon>Mirini</taxon>
        <taxon>Apolygus</taxon>
    </lineage>
</organism>
<evidence type="ECO:0000256" key="3">
    <source>
        <dbReference type="ARBA" id="ARBA00022803"/>
    </source>
</evidence>
<dbReference type="EMBL" id="WIXP02000001">
    <property type="protein sequence ID" value="KAF6216413.1"/>
    <property type="molecule type" value="Genomic_DNA"/>
</dbReference>
<dbReference type="PANTHER" id="PTHR45831:SF2">
    <property type="entry name" value="LD24721P"/>
    <property type="match status" value="1"/>
</dbReference>
<evidence type="ECO:0000256" key="2">
    <source>
        <dbReference type="ARBA" id="ARBA00022737"/>
    </source>
</evidence>
<dbReference type="Pfam" id="PF13181">
    <property type="entry name" value="TPR_8"/>
    <property type="match status" value="2"/>
</dbReference>
<dbReference type="Pfam" id="PF00515">
    <property type="entry name" value="TPR_1"/>
    <property type="match status" value="1"/>
</dbReference>
<protein>
    <recommendedName>
        <fullName evidence="5">SGTA homodimerisation domain-containing protein</fullName>
    </recommendedName>
</protein>
<dbReference type="PROSITE" id="PS50005">
    <property type="entry name" value="TPR"/>
    <property type="match status" value="2"/>
</dbReference>
<dbReference type="InterPro" id="IPR019734">
    <property type="entry name" value="TPR_rpt"/>
</dbReference>
<name>A0A6A4KAF7_APOLU</name>
<reference evidence="6" key="1">
    <citation type="journal article" date="2021" name="Mol. Ecol. Resour.">
        <title>Apolygus lucorum genome provides insights into omnivorousness and mesophyll feeding.</title>
        <authorList>
            <person name="Liu Y."/>
            <person name="Liu H."/>
            <person name="Wang H."/>
            <person name="Huang T."/>
            <person name="Liu B."/>
            <person name="Yang B."/>
            <person name="Yin L."/>
            <person name="Li B."/>
            <person name="Zhang Y."/>
            <person name="Zhang S."/>
            <person name="Jiang F."/>
            <person name="Zhang X."/>
            <person name="Ren Y."/>
            <person name="Wang B."/>
            <person name="Wang S."/>
            <person name="Lu Y."/>
            <person name="Wu K."/>
            <person name="Fan W."/>
            <person name="Wang G."/>
        </authorList>
    </citation>
    <scope>NUCLEOTIDE SEQUENCE</scope>
    <source>
        <strain evidence="6">12Hb</strain>
    </source>
</reference>
<feature type="domain" description="SGTA homodimerisation" evidence="5">
    <location>
        <begin position="7"/>
        <end position="50"/>
    </location>
</feature>